<comment type="catalytic activity">
    <reaction evidence="9">
        <text>adenosine + H2O + H(+) = inosine + NH4(+)</text>
        <dbReference type="Rhea" id="RHEA:24408"/>
        <dbReference type="ChEBI" id="CHEBI:15377"/>
        <dbReference type="ChEBI" id="CHEBI:15378"/>
        <dbReference type="ChEBI" id="CHEBI:16335"/>
        <dbReference type="ChEBI" id="CHEBI:17596"/>
        <dbReference type="ChEBI" id="CHEBI:28938"/>
        <dbReference type="EC" id="3.5.4.4"/>
    </reaction>
    <physiologicalReaction direction="left-to-right" evidence="9">
        <dbReference type="Rhea" id="RHEA:24409"/>
    </physiologicalReaction>
</comment>
<keyword evidence="5" id="KW-0808">Transferase</keyword>
<name>A0ABS4GKJ3_9BACL</name>
<gene>
    <name evidence="13" type="ORF">J2Z37_000659</name>
</gene>
<comment type="function">
    <text evidence="3">Purine nucleoside enzyme that catalyzes the phosphorolysis of adenosine and inosine nucleosides, yielding D-ribose 1-phosphate and the respective free bases, adenine and hypoxanthine. Also catalyzes the phosphorolysis of S-methyl-5'-thioadenosine into adenine and S-methyl-5-thio-alpha-D-ribose 1-phosphate. Also has adenosine deaminase activity.</text>
</comment>
<reference evidence="13 14" key="1">
    <citation type="submission" date="2021-03" db="EMBL/GenBank/DDBJ databases">
        <title>Genomic Encyclopedia of Type Strains, Phase IV (KMG-IV): sequencing the most valuable type-strain genomes for metagenomic binning, comparative biology and taxonomic classification.</title>
        <authorList>
            <person name="Goeker M."/>
        </authorList>
    </citation>
    <scope>NUCLEOTIDE SEQUENCE [LARGE SCALE GENOMIC DNA]</scope>
    <source>
        <strain evidence="13 14">DSM 24738</strain>
    </source>
</reference>
<evidence type="ECO:0000256" key="8">
    <source>
        <dbReference type="ARBA" id="ARBA00022833"/>
    </source>
</evidence>
<dbReference type="PANTHER" id="PTHR30616">
    <property type="entry name" value="UNCHARACTERIZED PROTEIN YFIH"/>
    <property type="match status" value="1"/>
</dbReference>
<dbReference type="Pfam" id="PF02578">
    <property type="entry name" value="Cu-oxidase_4"/>
    <property type="match status" value="1"/>
</dbReference>
<comment type="cofactor">
    <cofactor evidence="2">
        <name>Zn(2+)</name>
        <dbReference type="ChEBI" id="CHEBI:29105"/>
    </cofactor>
</comment>
<dbReference type="InterPro" id="IPR011324">
    <property type="entry name" value="Cytotoxic_necrot_fac-like_cat"/>
</dbReference>
<evidence type="ECO:0000256" key="7">
    <source>
        <dbReference type="ARBA" id="ARBA00022801"/>
    </source>
</evidence>
<keyword evidence="6" id="KW-0479">Metal-binding</keyword>
<evidence type="ECO:0000256" key="12">
    <source>
        <dbReference type="RuleBase" id="RU361274"/>
    </source>
</evidence>
<dbReference type="CDD" id="cd16833">
    <property type="entry name" value="YfiH"/>
    <property type="match status" value="1"/>
</dbReference>
<keyword evidence="8" id="KW-0862">Zinc</keyword>
<evidence type="ECO:0000256" key="11">
    <source>
        <dbReference type="ARBA" id="ARBA00049893"/>
    </source>
</evidence>
<protein>
    <recommendedName>
        <fullName evidence="12">Purine nucleoside phosphorylase</fullName>
    </recommendedName>
</protein>
<sequence>MEPFVKGEDASILHLISWENAVEGLTAGFTTRIGGQSEAHYEGLNCGLHVGDLDEKVIQNRKSICEKVGFPFEAWTCADQVHGNQVEIVTRHQRGSGNTSMVDCINKTDGLITAEKNILLTAFYADCVPLFFLAPEEQIIGIAHAGWKGTAANISQKMLHTLTSEYQIKIDSVKVAIGPSIGRCCYEVDERVVGPFLKIWSATELPDWITPNGINAGKYQLDLKEANRYLLMKSGIPSENILVSQWCTSCHTDLFYSHRKEDGKTGRMTAFIGWR</sequence>
<dbReference type="Gene3D" id="3.60.140.10">
    <property type="entry name" value="CNF1/YfiH-like putative cysteine hydrolases"/>
    <property type="match status" value="1"/>
</dbReference>
<comment type="caution">
    <text evidence="13">The sequence shown here is derived from an EMBL/GenBank/DDBJ whole genome shotgun (WGS) entry which is preliminary data.</text>
</comment>
<evidence type="ECO:0000256" key="5">
    <source>
        <dbReference type="ARBA" id="ARBA00022679"/>
    </source>
</evidence>
<evidence type="ECO:0000256" key="1">
    <source>
        <dbReference type="ARBA" id="ARBA00000553"/>
    </source>
</evidence>
<dbReference type="SUPFAM" id="SSF64438">
    <property type="entry name" value="CNF1/YfiH-like putative cysteine hydrolases"/>
    <property type="match status" value="1"/>
</dbReference>
<keyword evidence="14" id="KW-1185">Reference proteome</keyword>
<comment type="catalytic activity">
    <reaction evidence="10">
        <text>adenosine + phosphate = alpha-D-ribose 1-phosphate + adenine</text>
        <dbReference type="Rhea" id="RHEA:27642"/>
        <dbReference type="ChEBI" id="CHEBI:16335"/>
        <dbReference type="ChEBI" id="CHEBI:16708"/>
        <dbReference type="ChEBI" id="CHEBI:43474"/>
        <dbReference type="ChEBI" id="CHEBI:57720"/>
        <dbReference type="EC" id="2.4.2.1"/>
    </reaction>
    <physiologicalReaction direction="left-to-right" evidence="10">
        <dbReference type="Rhea" id="RHEA:27643"/>
    </physiologicalReaction>
</comment>
<dbReference type="NCBIfam" id="TIGR00726">
    <property type="entry name" value="peptidoglycan editing factor PgeF"/>
    <property type="match status" value="1"/>
</dbReference>
<comment type="similarity">
    <text evidence="4 12">Belongs to the purine nucleoside phosphorylase YfiH/LACC1 family.</text>
</comment>
<accession>A0ABS4GKJ3</accession>
<dbReference type="EMBL" id="JAGGKT010000001">
    <property type="protein sequence ID" value="MBP1930672.1"/>
    <property type="molecule type" value="Genomic_DNA"/>
</dbReference>
<dbReference type="RefSeq" id="WP_209808749.1">
    <property type="nucleotide sequence ID" value="NZ_JAGGKT010000001.1"/>
</dbReference>
<dbReference type="PANTHER" id="PTHR30616:SF2">
    <property type="entry name" value="PURINE NUCLEOSIDE PHOSPHORYLASE LACC1"/>
    <property type="match status" value="1"/>
</dbReference>
<comment type="catalytic activity">
    <reaction evidence="1">
        <text>inosine + phosphate = alpha-D-ribose 1-phosphate + hypoxanthine</text>
        <dbReference type="Rhea" id="RHEA:27646"/>
        <dbReference type="ChEBI" id="CHEBI:17368"/>
        <dbReference type="ChEBI" id="CHEBI:17596"/>
        <dbReference type="ChEBI" id="CHEBI:43474"/>
        <dbReference type="ChEBI" id="CHEBI:57720"/>
        <dbReference type="EC" id="2.4.2.1"/>
    </reaction>
    <physiologicalReaction direction="left-to-right" evidence="1">
        <dbReference type="Rhea" id="RHEA:27647"/>
    </physiologicalReaction>
</comment>
<evidence type="ECO:0000256" key="2">
    <source>
        <dbReference type="ARBA" id="ARBA00001947"/>
    </source>
</evidence>
<dbReference type="Proteomes" id="UP001519343">
    <property type="component" value="Unassembled WGS sequence"/>
</dbReference>
<comment type="catalytic activity">
    <reaction evidence="11">
        <text>S-methyl-5'-thioadenosine + phosphate = 5-(methylsulfanyl)-alpha-D-ribose 1-phosphate + adenine</text>
        <dbReference type="Rhea" id="RHEA:11852"/>
        <dbReference type="ChEBI" id="CHEBI:16708"/>
        <dbReference type="ChEBI" id="CHEBI:17509"/>
        <dbReference type="ChEBI" id="CHEBI:43474"/>
        <dbReference type="ChEBI" id="CHEBI:58533"/>
        <dbReference type="EC" id="2.4.2.28"/>
    </reaction>
    <physiologicalReaction direction="left-to-right" evidence="11">
        <dbReference type="Rhea" id="RHEA:11853"/>
    </physiologicalReaction>
</comment>
<evidence type="ECO:0000313" key="14">
    <source>
        <dbReference type="Proteomes" id="UP001519343"/>
    </source>
</evidence>
<evidence type="ECO:0000256" key="9">
    <source>
        <dbReference type="ARBA" id="ARBA00047989"/>
    </source>
</evidence>
<dbReference type="InterPro" id="IPR003730">
    <property type="entry name" value="Cu_polyphenol_OxRdtase"/>
</dbReference>
<proteinExistence type="inferred from homology"/>
<evidence type="ECO:0000256" key="3">
    <source>
        <dbReference type="ARBA" id="ARBA00003215"/>
    </source>
</evidence>
<evidence type="ECO:0000256" key="10">
    <source>
        <dbReference type="ARBA" id="ARBA00048968"/>
    </source>
</evidence>
<keyword evidence="7" id="KW-0378">Hydrolase</keyword>
<organism evidence="13 14">
    <name type="scientific">Ammoniphilus resinae</name>
    <dbReference type="NCBI Taxonomy" id="861532"/>
    <lineage>
        <taxon>Bacteria</taxon>
        <taxon>Bacillati</taxon>
        <taxon>Bacillota</taxon>
        <taxon>Bacilli</taxon>
        <taxon>Bacillales</taxon>
        <taxon>Paenibacillaceae</taxon>
        <taxon>Aneurinibacillus group</taxon>
        <taxon>Ammoniphilus</taxon>
    </lineage>
</organism>
<evidence type="ECO:0000313" key="13">
    <source>
        <dbReference type="EMBL" id="MBP1930672.1"/>
    </source>
</evidence>
<evidence type="ECO:0000256" key="4">
    <source>
        <dbReference type="ARBA" id="ARBA00007353"/>
    </source>
</evidence>
<evidence type="ECO:0000256" key="6">
    <source>
        <dbReference type="ARBA" id="ARBA00022723"/>
    </source>
</evidence>
<dbReference type="InterPro" id="IPR038371">
    <property type="entry name" value="Cu_polyphenol_OxRdtase_sf"/>
</dbReference>